<feature type="region of interest" description="Disordered" evidence="1">
    <location>
        <begin position="77"/>
        <end position="175"/>
    </location>
</feature>
<dbReference type="Pfam" id="PF00350">
    <property type="entry name" value="Dynamin_N"/>
    <property type="match status" value="1"/>
</dbReference>
<feature type="compositionally biased region" description="Polar residues" evidence="1">
    <location>
        <begin position="32"/>
        <end position="52"/>
    </location>
</feature>
<dbReference type="Pfam" id="PF24564">
    <property type="entry name" value="DUF7605"/>
    <property type="match status" value="1"/>
</dbReference>
<feature type="compositionally biased region" description="Low complexity" evidence="1">
    <location>
        <begin position="7"/>
        <end position="18"/>
    </location>
</feature>
<evidence type="ECO:0000259" key="2">
    <source>
        <dbReference type="Pfam" id="PF00350"/>
    </source>
</evidence>
<dbReference type="InterPro" id="IPR027417">
    <property type="entry name" value="P-loop_NTPase"/>
</dbReference>
<evidence type="ECO:0000259" key="3">
    <source>
        <dbReference type="Pfam" id="PF24564"/>
    </source>
</evidence>
<gene>
    <name evidence="4" type="ORF">BDW59DRAFT_142167</name>
</gene>
<dbReference type="PANTHER" id="PTHR36681:SF3">
    <property type="entry name" value="NUCLEAR GTPASE, GERMINAL CENTER-ASSOCIATED, TANDEM DUPLICATE 3"/>
    <property type="match status" value="1"/>
</dbReference>
<comment type="caution">
    <text evidence="4">The sequence shown here is derived from an EMBL/GenBank/DDBJ whole genome shotgun (WGS) entry which is preliminary data.</text>
</comment>
<evidence type="ECO:0008006" key="6">
    <source>
        <dbReference type="Google" id="ProtNLM"/>
    </source>
</evidence>
<protein>
    <recommendedName>
        <fullName evidence="6">P-loop containing nucleoside triphosphate hydrolase protein</fullName>
    </recommendedName>
</protein>
<evidence type="ECO:0000313" key="4">
    <source>
        <dbReference type="EMBL" id="KAL2829504.1"/>
    </source>
</evidence>
<dbReference type="Gene3D" id="3.40.50.300">
    <property type="entry name" value="P-loop containing nucleotide triphosphate hydrolases"/>
    <property type="match status" value="1"/>
</dbReference>
<name>A0ABR4IP31_9EURO</name>
<dbReference type="PANTHER" id="PTHR36681">
    <property type="entry name" value="NUCLEAR GTPASE, GERMINAL CENTER-ASSOCIATED, TANDEM DUPLICATE 3"/>
    <property type="match status" value="1"/>
</dbReference>
<evidence type="ECO:0000313" key="5">
    <source>
        <dbReference type="Proteomes" id="UP001610335"/>
    </source>
</evidence>
<reference evidence="4 5" key="1">
    <citation type="submission" date="2024-07" db="EMBL/GenBank/DDBJ databases">
        <title>Section-level genome sequencing and comparative genomics of Aspergillus sections Usti and Cavernicolus.</title>
        <authorList>
            <consortium name="Lawrence Berkeley National Laboratory"/>
            <person name="Nybo J.L."/>
            <person name="Vesth T.C."/>
            <person name="Theobald S."/>
            <person name="Frisvad J.C."/>
            <person name="Larsen T.O."/>
            <person name="Kjaerboelling I."/>
            <person name="Rothschild-Mancinelli K."/>
            <person name="Lyhne E.K."/>
            <person name="Kogle M.E."/>
            <person name="Barry K."/>
            <person name="Clum A."/>
            <person name="Na H."/>
            <person name="Ledsgaard L."/>
            <person name="Lin J."/>
            <person name="Lipzen A."/>
            <person name="Kuo A."/>
            <person name="Riley R."/>
            <person name="Mondo S."/>
            <person name="LaButti K."/>
            <person name="Haridas S."/>
            <person name="Pangalinan J."/>
            <person name="Salamov A.A."/>
            <person name="Simmons B.A."/>
            <person name="Magnuson J.K."/>
            <person name="Chen J."/>
            <person name="Drula E."/>
            <person name="Henrissat B."/>
            <person name="Wiebenga A."/>
            <person name="Lubbers R.J."/>
            <person name="Gomes A.C."/>
            <person name="Makela M.R."/>
            <person name="Stajich J."/>
            <person name="Grigoriev I.V."/>
            <person name="Mortensen U.H."/>
            <person name="De vries R.P."/>
            <person name="Baker S.E."/>
            <person name="Andersen M.R."/>
        </authorList>
    </citation>
    <scope>NUCLEOTIDE SEQUENCE [LARGE SCALE GENOMIC DNA]</scope>
    <source>
        <strain evidence="4 5">CBS 600.67</strain>
    </source>
</reference>
<sequence>MPNSAETPRTPSRSRSSSHNPPQDHVLPSVEFTFSYSPSSTGRLTPTSSIDDSVNHEINQRSITPTTHSLFQNLHLSESPRHATSESESPPSNSQRVSGLTPTSHQTTYRDLYNATPIPEGAPATERQSRSQTPTSPLGAVTSHVQNLNLADSDSDSSPESWNDNGDDGDDDNDHLYNVREEELPQAPIYDIRLQNSLRNVRGQLAGLAQCMSGRELVRNPRSTFYELYEQTLGASRFAYPTTRTVGFIGDSGMGKSSVINSILDEDGLARSSGDGVGCTTVVTEFRNVNEEYPENYTVKADFMDNGEIRELLEELLSNVRRYYTDAYRGVTELEEQEKIKTAANRALDTLRSLFPSQPELAVEFLSRDGEDAAESIVSTLEERAIAGLDNRPGGRDRLEEPRVARHAEECMELLDSLMVDPRGDDRMALWPFVRLIRVYLRSPILRTGLVLADLPGFRDLNYARVRATERYLRHSCDEVFIVTTITRCTSDQSISDIIHRCAQDQPIQIVCTRSEDVDARETARTAAAAEATQIRNLDNRIQGLDRRIRHIRARRQQATGRRSQTLAAEQTNLSDQREVAELELKRFLISRRNQRVTNDLMRVWGNRARVFCVSNTLYSDHRAQDPDQANAYLELSGIRDLRRYCQSVPAAAQLRATEVFLRDEVPALLGSVSVWAAAGSDTITQSRAEVLRGALNEAEQTLQQSITSHGSEVRLLQSSLERQFRDTIRQTIRNSRNNWRDHAVAASRDWAIWHHSTYAAWCRHNGTYQTKAQAYRCWNEEVLGLGRIQLPARWDTMLDLLEEQKVELGEKVSRLFQSICDSIEEHHDIAPDTMRILLRNLATRQRCIIHAIDSALDDLDDETDKIKLDTIGGHDSSYIAGVMRPVYISCREQSGTGSDSRRKQTMNRHLTSSPLFATFSNKITADYGELIERTFNLLDQKLRGEVGNITRDLRASVTVEGDVSEAGQDPGHTEEVKRRVGVIEEALGQAQRVVTEVGRAAVESE</sequence>
<feature type="compositionally biased region" description="Polar residues" evidence="1">
    <location>
        <begin position="86"/>
        <end position="109"/>
    </location>
</feature>
<dbReference type="Proteomes" id="UP001610335">
    <property type="component" value="Unassembled WGS sequence"/>
</dbReference>
<dbReference type="EMBL" id="JBFXLS010000016">
    <property type="protein sequence ID" value="KAL2829504.1"/>
    <property type="molecule type" value="Genomic_DNA"/>
</dbReference>
<evidence type="ECO:0000256" key="1">
    <source>
        <dbReference type="SAM" id="MobiDB-lite"/>
    </source>
</evidence>
<dbReference type="SUPFAM" id="SSF52540">
    <property type="entry name" value="P-loop containing nucleoside triphosphate hydrolases"/>
    <property type="match status" value="1"/>
</dbReference>
<accession>A0ABR4IP31</accession>
<feature type="domain" description="Dynamin N-terminal" evidence="2">
    <location>
        <begin position="246"/>
        <end position="503"/>
    </location>
</feature>
<feature type="region of interest" description="Disordered" evidence="1">
    <location>
        <begin position="1"/>
        <end position="53"/>
    </location>
</feature>
<dbReference type="InterPro" id="IPR045063">
    <property type="entry name" value="Dynamin_N"/>
</dbReference>
<keyword evidence="5" id="KW-1185">Reference proteome</keyword>
<proteinExistence type="predicted"/>
<organism evidence="4 5">
    <name type="scientific">Aspergillus cavernicola</name>
    <dbReference type="NCBI Taxonomy" id="176166"/>
    <lineage>
        <taxon>Eukaryota</taxon>
        <taxon>Fungi</taxon>
        <taxon>Dikarya</taxon>
        <taxon>Ascomycota</taxon>
        <taxon>Pezizomycotina</taxon>
        <taxon>Eurotiomycetes</taxon>
        <taxon>Eurotiomycetidae</taxon>
        <taxon>Eurotiales</taxon>
        <taxon>Aspergillaceae</taxon>
        <taxon>Aspergillus</taxon>
        <taxon>Aspergillus subgen. Nidulantes</taxon>
    </lineage>
</organism>
<feature type="domain" description="DUF7605" evidence="3">
    <location>
        <begin position="736"/>
        <end position="917"/>
    </location>
</feature>
<dbReference type="InterPro" id="IPR056024">
    <property type="entry name" value="DUF7605"/>
</dbReference>